<keyword evidence="4" id="KW-1185">Reference proteome</keyword>
<evidence type="ECO:0000256" key="1">
    <source>
        <dbReference type="ARBA" id="ARBA00004123"/>
    </source>
</evidence>
<gene>
    <name evidence="3" type="ORF">ANN_18861</name>
</gene>
<evidence type="ECO:0000313" key="3">
    <source>
        <dbReference type="EMBL" id="KAJ4436231.1"/>
    </source>
</evidence>
<dbReference type="Proteomes" id="UP001148838">
    <property type="component" value="Unassembled WGS sequence"/>
</dbReference>
<feature type="domain" description="Transposase Tc1-like" evidence="2">
    <location>
        <begin position="256"/>
        <end position="304"/>
    </location>
</feature>
<evidence type="ECO:0000313" key="4">
    <source>
        <dbReference type="Proteomes" id="UP001148838"/>
    </source>
</evidence>
<sequence>MSSTIPGFRKRFQEACEKKAVARIGSRRETTVTATMVSTATDDGPEIKAIETVKKKMKKKSEMMRGVSERKVLRRIFGGVLDKSVWRIRYNNKLYEKYKSTDVVIYIKLRRLEWIGHVYRTEDHRIPRRIMEGKLFGKRAIGKPKNRWTDVVTSDSKGLFGITAWRRMALDREGWRKKIKEGPPILTTLQQTKAIGIIENNGTQADAARALNTGRGVISRMWSRYREFGSPEGQHPDKPRVTTAAQDKFLCLRALRERTSTASMLRSALQNVGNVVVSTQTIRNRLHKRGLNARRPLRCPAIRRGSQDPPVLWCQQYEDWTDDQ</sequence>
<name>A0ABQ8SR87_PERAM</name>
<dbReference type="Pfam" id="PF01498">
    <property type="entry name" value="HTH_Tnp_Tc3_2"/>
    <property type="match status" value="1"/>
</dbReference>
<comment type="caution">
    <text evidence="3">The sequence shown here is derived from an EMBL/GenBank/DDBJ whole genome shotgun (WGS) entry which is preliminary data.</text>
</comment>
<accession>A0ABQ8SR87</accession>
<evidence type="ECO:0000259" key="2">
    <source>
        <dbReference type="Pfam" id="PF01498"/>
    </source>
</evidence>
<comment type="subcellular location">
    <subcellularLocation>
        <location evidence="1">Nucleus</location>
    </subcellularLocation>
</comment>
<dbReference type="InterPro" id="IPR009057">
    <property type="entry name" value="Homeodomain-like_sf"/>
</dbReference>
<protein>
    <recommendedName>
        <fullName evidence="2">Transposase Tc1-like domain-containing protein</fullName>
    </recommendedName>
</protein>
<organism evidence="3 4">
    <name type="scientific">Periplaneta americana</name>
    <name type="common">American cockroach</name>
    <name type="synonym">Blatta americana</name>
    <dbReference type="NCBI Taxonomy" id="6978"/>
    <lineage>
        <taxon>Eukaryota</taxon>
        <taxon>Metazoa</taxon>
        <taxon>Ecdysozoa</taxon>
        <taxon>Arthropoda</taxon>
        <taxon>Hexapoda</taxon>
        <taxon>Insecta</taxon>
        <taxon>Pterygota</taxon>
        <taxon>Neoptera</taxon>
        <taxon>Polyneoptera</taxon>
        <taxon>Dictyoptera</taxon>
        <taxon>Blattodea</taxon>
        <taxon>Blattoidea</taxon>
        <taxon>Blattidae</taxon>
        <taxon>Blattinae</taxon>
        <taxon>Periplaneta</taxon>
    </lineage>
</organism>
<dbReference type="InterPro" id="IPR002492">
    <property type="entry name" value="Transposase_Tc1-like"/>
</dbReference>
<dbReference type="SUPFAM" id="SSF46689">
    <property type="entry name" value="Homeodomain-like"/>
    <property type="match status" value="1"/>
</dbReference>
<reference evidence="3 4" key="1">
    <citation type="journal article" date="2022" name="Allergy">
        <title>Genome assembly and annotation of Periplaneta americana reveal a comprehensive cockroach allergen profile.</title>
        <authorList>
            <person name="Wang L."/>
            <person name="Xiong Q."/>
            <person name="Saelim N."/>
            <person name="Wang L."/>
            <person name="Nong W."/>
            <person name="Wan A.T."/>
            <person name="Shi M."/>
            <person name="Liu X."/>
            <person name="Cao Q."/>
            <person name="Hui J.H.L."/>
            <person name="Sookrung N."/>
            <person name="Leung T.F."/>
            <person name="Tungtrongchitr A."/>
            <person name="Tsui S.K.W."/>
        </authorList>
    </citation>
    <scope>NUCLEOTIDE SEQUENCE [LARGE SCALE GENOMIC DNA]</scope>
    <source>
        <strain evidence="3">PWHHKU_190912</strain>
    </source>
</reference>
<proteinExistence type="predicted"/>
<dbReference type="EMBL" id="JAJSOF020000023">
    <property type="protein sequence ID" value="KAJ4436231.1"/>
    <property type="molecule type" value="Genomic_DNA"/>
</dbReference>